<proteinExistence type="predicted"/>
<feature type="non-terminal residue" evidence="7">
    <location>
        <position position="1"/>
    </location>
</feature>
<comment type="caution">
    <text evidence="7">The sequence shown here is derived from an EMBL/GenBank/DDBJ whole genome shotgun (WGS) entry which is preliminary data.</text>
</comment>
<reference evidence="7 8" key="1">
    <citation type="submission" date="2019-04" db="EMBL/GenBank/DDBJ databases">
        <title>Genome analysis of Streptococcus suis strain WUSS327.</title>
        <authorList>
            <person name="Chen H."/>
            <person name="Gao X."/>
            <person name="Wu Z."/>
        </authorList>
    </citation>
    <scope>NUCLEOTIDE SEQUENCE [LARGE SCALE GENOMIC DNA]</scope>
    <source>
        <strain evidence="7 8">WUSS327</strain>
    </source>
</reference>
<feature type="domain" description="Gram-positive cocci surface proteins LPxTG" evidence="6">
    <location>
        <begin position="18"/>
        <end position="50"/>
    </location>
</feature>
<evidence type="ECO:0000259" key="6">
    <source>
        <dbReference type="PROSITE" id="PS50847"/>
    </source>
</evidence>
<dbReference type="Proteomes" id="UP000309259">
    <property type="component" value="Unassembled WGS sequence"/>
</dbReference>
<dbReference type="InterPro" id="IPR019931">
    <property type="entry name" value="LPXTG_anchor"/>
</dbReference>
<dbReference type="PROSITE" id="PS50847">
    <property type="entry name" value="GRAM_POS_ANCHORING"/>
    <property type="match status" value="1"/>
</dbReference>
<gene>
    <name evidence="7" type="ORF">FAJ35_04270</name>
</gene>
<keyword evidence="5" id="KW-0472">Membrane</keyword>
<sequence>TVTPRGITYSRVDRAKALPNTGEQTSLLALAGVAVLSSLGLAVTKRKRRG</sequence>
<evidence type="ECO:0000313" key="7">
    <source>
        <dbReference type="EMBL" id="TII02578.1"/>
    </source>
</evidence>
<evidence type="ECO:0000256" key="4">
    <source>
        <dbReference type="ARBA" id="ARBA00023088"/>
    </source>
</evidence>
<evidence type="ECO:0000256" key="5">
    <source>
        <dbReference type="SAM" id="Phobius"/>
    </source>
</evidence>
<protein>
    <submittedName>
        <fullName evidence="7">LPXTG cell wall anchor domain-containing protein</fullName>
    </submittedName>
</protein>
<name>A0A4T2GTI7_STRSU</name>
<dbReference type="Pfam" id="PF00746">
    <property type="entry name" value="Gram_pos_anchor"/>
    <property type="match status" value="1"/>
</dbReference>
<keyword evidence="5" id="KW-0812">Transmembrane</keyword>
<evidence type="ECO:0000256" key="2">
    <source>
        <dbReference type="ARBA" id="ARBA00022525"/>
    </source>
</evidence>
<evidence type="ECO:0000313" key="8">
    <source>
        <dbReference type="Proteomes" id="UP000309259"/>
    </source>
</evidence>
<accession>A0A4T2GTI7</accession>
<evidence type="ECO:0000256" key="3">
    <source>
        <dbReference type="ARBA" id="ARBA00022729"/>
    </source>
</evidence>
<dbReference type="AlphaFoldDB" id="A0A4T2GTI7"/>
<keyword evidence="5" id="KW-1133">Transmembrane helix</keyword>
<dbReference type="NCBIfam" id="TIGR01167">
    <property type="entry name" value="LPXTG_anchor"/>
    <property type="match status" value="1"/>
</dbReference>
<keyword evidence="2" id="KW-0964">Secreted</keyword>
<feature type="transmembrane region" description="Helical" evidence="5">
    <location>
        <begin position="26"/>
        <end position="44"/>
    </location>
</feature>
<dbReference type="EMBL" id="SSXL01000012">
    <property type="protein sequence ID" value="TII02578.1"/>
    <property type="molecule type" value="Genomic_DNA"/>
</dbReference>
<organism evidence="7 8">
    <name type="scientific">Streptococcus suis</name>
    <dbReference type="NCBI Taxonomy" id="1307"/>
    <lineage>
        <taxon>Bacteria</taxon>
        <taxon>Bacillati</taxon>
        <taxon>Bacillota</taxon>
        <taxon>Bacilli</taxon>
        <taxon>Lactobacillales</taxon>
        <taxon>Streptococcaceae</taxon>
        <taxon>Streptococcus</taxon>
    </lineage>
</organism>
<keyword evidence="1" id="KW-0134">Cell wall</keyword>
<keyword evidence="3" id="KW-0732">Signal</keyword>
<keyword evidence="4" id="KW-0572">Peptidoglycan-anchor</keyword>
<evidence type="ECO:0000256" key="1">
    <source>
        <dbReference type="ARBA" id="ARBA00022512"/>
    </source>
</evidence>